<dbReference type="SMART" id="SM00209">
    <property type="entry name" value="TSP1"/>
    <property type="match status" value="1"/>
</dbReference>
<dbReference type="OMA" id="NDPLPEY"/>
<keyword evidence="5" id="KW-1185">Reference proteome</keyword>
<feature type="domain" description="SCP" evidence="3">
    <location>
        <begin position="700"/>
        <end position="836"/>
    </location>
</feature>
<evidence type="ECO:0000259" key="3">
    <source>
        <dbReference type="SMART" id="SM00198"/>
    </source>
</evidence>
<dbReference type="Pfam" id="PF00090">
    <property type="entry name" value="TSP_1"/>
    <property type="match status" value="1"/>
</dbReference>
<dbReference type="GO" id="GO:0005615">
    <property type="term" value="C:extracellular space"/>
    <property type="evidence" value="ECO:0000318"/>
    <property type="project" value="GO_Central"/>
</dbReference>
<evidence type="ECO:0000256" key="1">
    <source>
        <dbReference type="SAM" id="MobiDB-lite"/>
    </source>
</evidence>
<dbReference type="SUPFAM" id="SSF55797">
    <property type="entry name" value="PR-1-like"/>
    <property type="match status" value="1"/>
</dbReference>
<feature type="signal peptide" evidence="2">
    <location>
        <begin position="1"/>
        <end position="22"/>
    </location>
</feature>
<dbReference type="FunFam" id="3.40.33.10:FF:000010">
    <property type="entry name" value="Predicted protein"/>
    <property type="match status" value="1"/>
</dbReference>
<evidence type="ECO:0000313" key="5">
    <source>
        <dbReference type="Proteomes" id="UP000001593"/>
    </source>
</evidence>
<feature type="region of interest" description="Disordered" evidence="1">
    <location>
        <begin position="461"/>
        <end position="536"/>
    </location>
</feature>
<dbReference type="Gene3D" id="2.20.100.10">
    <property type="entry name" value="Thrombospondin type-1 (TSP1) repeat"/>
    <property type="match status" value="1"/>
</dbReference>
<dbReference type="eggNOG" id="KOG3017">
    <property type="taxonomic scope" value="Eukaryota"/>
</dbReference>
<evidence type="ECO:0000256" key="2">
    <source>
        <dbReference type="SAM" id="SignalP"/>
    </source>
</evidence>
<dbReference type="InterPro" id="IPR034113">
    <property type="entry name" value="SCP_GAPR1-like"/>
</dbReference>
<dbReference type="InterPro" id="IPR036383">
    <property type="entry name" value="TSP1_rpt_sf"/>
</dbReference>
<dbReference type="PRINTS" id="PR00837">
    <property type="entry name" value="V5TPXLIKE"/>
</dbReference>
<dbReference type="EMBL" id="DS469703">
    <property type="protein sequence ID" value="EDO35287.1"/>
    <property type="molecule type" value="Genomic_DNA"/>
</dbReference>
<dbReference type="CDD" id="cd05382">
    <property type="entry name" value="CAP_GAPR1-like"/>
    <property type="match status" value="1"/>
</dbReference>
<gene>
    <name evidence="4" type="ORF">NEMVEDRAFT_v1g214340</name>
</gene>
<dbReference type="HOGENOM" id="CLU_335653_0_0_1"/>
<dbReference type="Gene3D" id="3.40.33.10">
    <property type="entry name" value="CAP"/>
    <property type="match status" value="1"/>
</dbReference>
<feature type="region of interest" description="Disordered" evidence="1">
    <location>
        <begin position="831"/>
        <end position="850"/>
    </location>
</feature>
<feature type="compositionally biased region" description="Polar residues" evidence="1">
    <location>
        <begin position="501"/>
        <end position="512"/>
    </location>
</feature>
<feature type="compositionally biased region" description="Basic and acidic residues" evidence="1">
    <location>
        <begin position="836"/>
        <end position="850"/>
    </location>
</feature>
<name>A7SLZ5_NEMVE</name>
<protein>
    <recommendedName>
        <fullName evidence="3">SCP domain-containing protein</fullName>
    </recommendedName>
</protein>
<dbReference type="PANTHER" id="PTHR10334">
    <property type="entry name" value="CYSTEINE-RICH SECRETORY PROTEIN-RELATED"/>
    <property type="match status" value="1"/>
</dbReference>
<organism evidence="4 5">
    <name type="scientific">Nematostella vectensis</name>
    <name type="common">Starlet sea anemone</name>
    <dbReference type="NCBI Taxonomy" id="45351"/>
    <lineage>
        <taxon>Eukaryota</taxon>
        <taxon>Metazoa</taxon>
        <taxon>Cnidaria</taxon>
        <taxon>Anthozoa</taxon>
        <taxon>Hexacorallia</taxon>
        <taxon>Actiniaria</taxon>
        <taxon>Edwardsiidae</taxon>
        <taxon>Nematostella</taxon>
    </lineage>
</organism>
<dbReference type="InterPro" id="IPR035940">
    <property type="entry name" value="CAP_sf"/>
</dbReference>
<dbReference type="SUPFAM" id="SSF82895">
    <property type="entry name" value="TSP-1 type 1 repeat"/>
    <property type="match status" value="1"/>
</dbReference>
<keyword evidence="2" id="KW-0732">Signal</keyword>
<feature type="compositionally biased region" description="Basic and acidic residues" evidence="1">
    <location>
        <begin position="470"/>
        <end position="479"/>
    </location>
</feature>
<dbReference type="InParanoid" id="A7SLZ5"/>
<dbReference type="AlphaFoldDB" id="A7SLZ5"/>
<dbReference type="Proteomes" id="UP000001593">
    <property type="component" value="Unassembled WGS sequence"/>
</dbReference>
<proteinExistence type="predicted"/>
<dbReference type="InterPro" id="IPR014044">
    <property type="entry name" value="CAP_dom"/>
</dbReference>
<feature type="region of interest" description="Disordered" evidence="1">
    <location>
        <begin position="119"/>
        <end position="139"/>
    </location>
</feature>
<dbReference type="PROSITE" id="PS50092">
    <property type="entry name" value="TSP1"/>
    <property type="match status" value="1"/>
</dbReference>
<reference evidence="4 5" key="1">
    <citation type="journal article" date="2007" name="Science">
        <title>Sea anemone genome reveals ancestral eumetazoan gene repertoire and genomic organization.</title>
        <authorList>
            <person name="Putnam N.H."/>
            <person name="Srivastava M."/>
            <person name="Hellsten U."/>
            <person name="Dirks B."/>
            <person name="Chapman J."/>
            <person name="Salamov A."/>
            <person name="Terry A."/>
            <person name="Shapiro H."/>
            <person name="Lindquist E."/>
            <person name="Kapitonov V.V."/>
            <person name="Jurka J."/>
            <person name="Genikhovich G."/>
            <person name="Grigoriev I.V."/>
            <person name="Lucas S.M."/>
            <person name="Steele R.E."/>
            <person name="Finnerty J.R."/>
            <person name="Technau U."/>
            <person name="Martindale M.Q."/>
            <person name="Rokhsar D.S."/>
        </authorList>
    </citation>
    <scope>NUCLEOTIDE SEQUENCE [LARGE SCALE GENOMIC DNA]</scope>
    <source>
        <strain evidence="5">CH2 X CH6</strain>
    </source>
</reference>
<sequence>MTMRLHGITLLLVLVMYNTTQGKTATGVSKNSARSVLEGITPDELRPKASDGNVNIAGGASHLFNLSPKDVAAVSDFMKDVDKNRGVLTPDLMKQMANLEELPQAPSNSQGYERNLGISDSVGMSPQYNVPDRGETDTRTYQDSELPFKVNDEKAYKSNENTGEQTDRYLNDPLPEYHYKETTYDVPSESENTVGYVNHGYGRAGDKEPDLVKQYNSEYGEESVDPEGLADSLQDKKAAEDRLVNELGRKVLWNILSQKHAEETEVGGSKTQNGVLNEGENASNEAAPTVQNNGPVTTTQGDGLTHFAASIARLTGKDDSNAEFKPQVSQDAQILLDTKLNDESKEAPTNKPDTAVIGKLNNKLQEAVKLLVPTLKVSGILNPPRPSEKVRIVVPGAAIADSKAAISQNVNKNEDKDKDDTVTLKISGKGKPVSFNADASKDGSILLKIPKKFSEDLIEDVESKKKKAESKKQMPRPKEEEEDEDDADSRDLKGKHLPRLSSGNSPTISSWVISGKKNDVTTERPTTPAITEVPNDANANPLENANLGQIAGLTQALWAGELAKMNQNGGENALPYAYSSENSNMQQLMSLLSNRPGAQVGNPMHDGKGSASYGSGGHVGGIPLATLLQSSRLMEATGIARNKGMPGKPSQKPEELNLWSPCSVTCGHGIQARARPCQGHECSGFQTESRKCYQGPCPEEIAKAGLKLHNQFRRWHKTPSLKWSDKLAKKAQKLAQSMAADSNHTDDEAYSQNELPGENIAVFKHDYDIAAERATRKWYEEVEGYRFGSPVLGEATKHFSQLVWKGTKSVGIGVARGARDRTYVVALYDPPGNVEGAEKDNIHTPDDAPS</sequence>
<feature type="chain" id="PRO_5002714507" description="SCP domain-containing protein" evidence="2">
    <location>
        <begin position="23"/>
        <end position="850"/>
    </location>
</feature>
<dbReference type="InterPro" id="IPR000884">
    <property type="entry name" value="TSP1_rpt"/>
</dbReference>
<dbReference type="Pfam" id="PF00188">
    <property type="entry name" value="CAP"/>
    <property type="match status" value="1"/>
</dbReference>
<dbReference type="InterPro" id="IPR001283">
    <property type="entry name" value="CRISP-related"/>
</dbReference>
<evidence type="ECO:0000313" key="4">
    <source>
        <dbReference type="EMBL" id="EDO35287.1"/>
    </source>
</evidence>
<accession>A7SLZ5</accession>
<dbReference type="SMART" id="SM00198">
    <property type="entry name" value="SCP"/>
    <property type="match status" value="1"/>
</dbReference>